<accession>A0A4R5UV68</accession>
<proteinExistence type="predicted"/>
<evidence type="ECO:0000313" key="2">
    <source>
        <dbReference type="Proteomes" id="UP000295301"/>
    </source>
</evidence>
<reference evidence="1 2" key="1">
    <citation type="submission" date="2019-03" db="EMBL/GenBank/DDBJ databases">
        <title>Ruegeria lutea sp. nov., a novel strain, isolated from marine sediment, the Masan Bay, South Korea.</title>
        <authorList>
            <person name="Kim J."/>
            <person name="Kim D.-Y."/>
            <person name="Lee S.-S."/>
        </authorList>
    </citation>
    <scope>NUCLEOTIDE SEQUENCE [LARGE SCALE GENOMIC DNA]</scope>
    <source>
        <strain evidence="1 2">318-1</strain>
    </source>
</reference>
<gene>
    <name evidence="1" type="ORF">E1832_17245</name>
</gene>
<name>A0A4R5UV68_9RHOB</name>
<dbReference type="Proteomes" id="UP000295301">
    <property type="component" value="Unassembled WGS sequence"/>
</dbReference>
<evidence type="ECO:0000313" key="1">
    <source>
        <dbReference type="EMBL" id="TDK43011.1"/>
    </source>
</evidence>
<protein>
    <submittedName>
        <fullName evidence="1">Uncharacterized protein</fullName>
    </submittedName>
</protein>
<organism evidence="1 2">
    <name type="scientific">Antarcticimicrobium luteum</name>
    <dbReference type="NCBI Taxonomy" id="2547397"/>
    <lineage>
        <taxon>Bacteria</taxon>
        <taxon>Pseudomonadati</taxon>
        <taxon>Pseudomonadota</taxon>
        <taxon>Alphaproteobacteria</taxon>
        <taxon>Rhodobacterales</taxon>
        <taxon>Paracoccaceae</taxon>
        <taxon>Antarcticimicrobium</taxon>
    </lineage>
</organism>
<sequence>MTSIASLCSHPPDRSRVHWHVPAGRMGNCSDLRLNAGQHVAMMDPICRTLFGATLVLVPVPTTTGFCGVRTIAGFSLRGGIALHFDAEEVVFAQTGTLLYVPGPAGPQARHRILSYRESRRLLSLICARESKRQPASRTDPTCIAPETTEE</sequence>
<dbReference type="AlphaFoldDB" id="A0A4R5UV68"/>
<dbReference type="OrthoDB" id="7685535at2"/>
<comment type="caution">
    <text evidence="1">The sequence shown here is derived from an EMBL/GenBank/DDBJ whole genome shotgun (WGS) entry which is preliminary data.</text>
</comment>
<keyword evidence="2" id="KW-1185">Reference proteome</keyword>
<dbReference type="EMBL" id="SMUV01000072">
    <property type="protein sequence ID" value="TDK43011.1"/>
    <property type="molecule type" value="Genomic_DNA"/>
</dbReference>